<dbReference type="Proteomes" id="UP000618591">
    <property type="component" value="Unassembled WGS sequence"/>
</dbReference>
<evidence type="ECO:0000256" key="1">
    <source>
        <dbReference type="SAM" id="SignalP"/>
    </source>
</evidence>
<gene>
    <name evidence="2" type="ORF">GCM10011395_26470</name>
</gene>
<reference evidence="3" key="1">
    <citation type="journal article" date="2019" name="Int. J. Syst. Evol. Microbiol.">
        <title>The Global Catalogue of Microorganisms (GCM) 10K type strain sequencing project: providing services to taxonomists for standard genome sequencing and annotation.</title>
        <authorList>
            <consortium name="The Broad Institute Genomics Platform"/>
            <consortium name="The Broad Institute Genome Sequencing Center for Infectious Disease"/>
            <person name="Wu L."/>
            <person name="Ma J."/>
        </authorList>
    </citation>
    <scope>NUCLEOTIDE SEQUENCE [LARGE SCALE GENOMIC DNA]</scope>
    <source>
        <strain evidence="3">CGMCC 1.10106</strain>
    </source>
</reference>
<organism evidence="2 3">
    <name type="scientific">Sphingomonas psychrolutea</name>
    <dbReference type="NCBI Taxonomy" id="1259676"/>
    <lineage>
        <taxon>Bacteria</taxon>
        <taxon>Pseudomonadati</taxon>
        <taxon>Pseudomonadota</taxon>
        <taxon>Alphaproteobacteria</taxon>
        <taxon>Sphingomonadales</taxon>
        <taxon>Sphingomonadaceae</taxon>
        <taxon>Sphingomonas</taxon>
    </lineage>
</organism>
<evidence type="ECO:0000313" key="2">
    <source>
        <dbReference type="EMBL" id="GGA54782.1"/>
    </source>
</evidence>
<sequence>MRKSLIAFGFAYLWASQGAVAQNVPGKSCYYPASKGYWAPKLAVQRKRTKECLIRISYEIAARGSPYVDAGLSAADYCQQAYTYEEEKVAAKEGRPLNLDVARTRAAAFARPWIQQALKLKCLPPSAR</sequence>
<feature type="signal peptide" evidence="1">
    <location>
        <begin position="1"/>
        <end position="21"/>
    </location>
</feature>
<protein>
    <submittedName>
        <fullName evidence="2">Uncharacterized protein</fullName>
    </submittedName>
</protein>
<comment type="caution">
    <text evidence="2">The sequence shown here is derived from an EMBL/GenBank/DDBJ whole genome shotgun (WGS) entry which is preliminary data.</text>
</comment>
<accession>A0ABQ1H1M3</accession>
<keyword evidence="1" id="KW-0732">Signal</keyword>
<feature type="chain" id="PRO_5046650429" evidence="1">
    <location>
        <begin position="22"/>
        <end position="128"/>
    </location>
</feature>
<keyword evidence="3" id="KW-1185">Reference proteome</keyword>
<proteinExistence type="predicted"/>
<name>A0ABQ1H1M3_9SPHN</name>
<dbReference type="EMBL" id="BMDW01000017">
    <property type="protein sequence ID" value="GGA54782.1"/>
    <property type="molecule type" value="Genomic_DNA"/>
</dbReference>
<evidence type="ECO:0000313" key="3">
    <source>
        <dbReference type="Proteomes" id="UP000618591"/>
    </source>
</evidence>